<evidence type="ECO:0000313" key="2">
    <source>
        <dbReference type="EMBL" id="TXS91109.1"/>
    </source>
</evidence>
<dbReference type="RefSeq" id="WP_148064764.1">
    <property type="nucleotide sequence ID" value="NZ_VRYZ01000005.1"/>
</dbReference>
<sequence>MASDTPKASGQAEPPRLLLVTRSPPYGSSLARSALDTALAAAAFDMAPALLFLDHGVLQLLPQQEGAASETRSHGKVLDSLPLYDIDRIYVDAAALLHFGLQDMPLPAAAEVVDSTGIRALLEGCDHILSF</sequence>
<dbReference type="GO" id="GO:0016740">
    <property type="term" value="F:transferase activity"/>
    <property type="evidence" value="ECO:0007669"/>
    <property type="project" value="UniProtKB-KW"/>
</dbReference>
<comment type="similarity">
    <text evidence="1">Belongs to the DsrF/TusC family.</text>
</comment>
<organism evidence="2 3">
    <name type="scientific">Parahaliea aestuarii</name>
    <dbReference type="NCBI Taxonomy" id="1852021"/>
    <lineage>
        <taxon>Bacteria</taxon>
        <taxon>Pseudomonadati</taxon>
        <taxon>Pseudomonadota</taxon>
        <taxon>Gammaproteobacteria</taxon>
        <taxon>Cellvibrionales</taxon>
        <taxon>Halieaceae</taxon>
        <taxon>Parahaliea</taxon>
    </lineage>
</organism>
<reference evidence="2 3" key="1">
    <citation type="submission" date="2019-08" db="EMBL/GenBank/DDBJ databases">
        <title>Parahaliea maris sp. nov., isolated from the surface seawater.</title>
        <authorList>
            <person name="Liu Y."/>
        </authorList>
    </citation>
    <scope>NUCLEOTIDE SEQUENCE [LARGE SCALE GENOMIC DNA]</scope>
    <source>
        <strain evidence="2 3">S2-26</strain>
    </source>
</reference>
<dbReference type="InterPro" id="IPR027396">
    <property type="entry name" value="DsrEFH-like"/>
</dbReference>
<dbReference type="NCBIfam" id="NF001238">
    <property type="entry name" value="PRK00211.1"/>
    <property type="match status" value="1"/>
</dbReference>
<dbReference type="SUPFAM" id="SSF75169">
    <property type="entry name" value="DsrEFH-like"/>
    <property type="match status" value="1"/>
</dbReference>
<keyword evidence="2" id="KW-0808">Transferase</keyword>
<dbReference type="OrthoDB" id="9789418at2"/>
<dbReference type="Proteomes" id="UP000321933">
    <property type="component" value="Unassembled WGS sequence"/>
</dbReference>
<protein>
    <submittedName>
        <fullName evidence="2">Sulfurtransferase complex subunit TusC</fullName>
        <ecNumber evidence="2">2.8.1.-</ecNumber>
    </submittedName>
</protein>
<comment type="caution">
    <text evidence="2">The sequence shown here is derived from an EMBL/GenBank/DDBJ whole genome shotgun (WGS) entry which is preliminary data.</text>
</comment>
<evidence type="ECO:0000313" key="3">
    <source>
        <dbReference type="Proteomes" id="UP000321933"/>
    </source>
</evidence>
<dbReference type="EMBL" id="VRYZ01000005">
    <property type="protein sequence ID" value="TXS91109.1"/>
    <property type="molecule type" value="Genomic_DNA"/>
</dbReference>
<dbReference type="InterPro" id="IPR003787">
    <property type="entry name" value="Sulphur_relay_DsrE/F-like"/>
</dbReference>
<dbReference type="Gene3D" id="3.40.1260.10">
    <property type="entry name" value="DsrEFH-like"/>
    <property type="match status" value="1"/>
</dbReference>
<dbReference type="InterPro" id="IPR017462">
    <property type="entry name" value="Sulphur_relay_TusC/DsrF"/>
</dbReference>
<dbReference type="PANTHER" id="PTHR38780:SF1">
    <property type="entry name" value="PROTEIN TUSC"/>
    <property type="match status" value="1"/>
</dbReference>
<dbReference type="AlphaFoldDB" id="A0A5C8ZTI9"/>
<keyword evidence="3" id="KW-1185">Reference proteome</keyword>
<accession>A0A5C8ZTI9</accession>
<dbReference type="EC" id="2.8.1.-" evidence="2"/>
<dbReference type="PANTHER" id="PTHR38780">
    <property type="entry name" value="PROTEIN TUSC"/>
    <property type="match status" value="1"/>
</dbReference>
<proteinExistence type="inferred from homology"/>
<gene>
    <name evidence="2" type="primary">tusC</name>
    <name evidence="2" type="ORF">FVW59_12955</name>
</gene>
<evidence type="ECO:0000256" key="1">
    <source>
        <dbReference type="ARBA" id="ARBA00005996"/>
    </source>
</evidence>
<name>A0A5C8ZTI9_9GAMM</name>
<dbReference type="Pfam" id="PF02635">
    <property type="entry name" value="DsrE"/>
    <property type="match status" value="1"/>
</dbReference>